<evidence type="ECO:0000313" key="4">
    <source>
        <dbReference type="EMBL" id="HIP75137.1"/>
    </source>
</evidence>
<proteinExistence type="inferred from homology"/>
<dbReference type="AlphaFoldDB" id="A0A832ZG65"/>
<evidence type="ECO:0000256" key="2">
    <source>
        <dbReference type="ARBA" id="ARBA00023118"/>
    </source>
</evidence>
<evidence type="ECO:0000313" key="5">
    <source>
        <dbReference type="EMBL" id="HIP88826.1"/>
    </source>
</evidence>
<dbReference type="GO" id="GO:0051607">
    <property type="term" value="P:defense response to virus"/>
    <property type="evidence" value="ECO:0007669"/>
    <property type="project" value="UniProtKB-KW"/>
</dbReference>
<reference evidence="5" key="1">
    <citation type="journal article" date="2020" name="ISME J.">
        <title>Gammaproteobacteria mediating utilization of methyl-, sulfur- and petroleum organic compounds in deep ocean hydrothermal plumes.</title>
        <authorList>
            <person name="Zhou Z."/>
            <person name="Liu Y."/>
            <person name="Pan J."/>
            <person name="Cron B.R."/>
            <person name="Toner B.M."/>
            <person name="Anantharaman K."/>
            <person name="Breier J.A."/>
            <person name="Dick G.J."/>
            <person name="Li M."/>
        </authorList>
    </citation>
    <scope>NUCLEOTIDE SEQUENCE</scope>
    <source>
        <strain evidence="4">SZUA-1451</strain>
        <strain evidence="5">SZUA-1476</strain>
    </source>
</reference>
<dbReference type="Proteomes" id="UP000653692">
    <property type="component" value="Unassembled WGS sequence"/>
</dbReference>
<protein>
    <submittedName>
        <fullName evidence="5">Type I-A CRISPR-associated protein Cas5</fullName>
    </submittedName>
</protein>
<dbReference type="NCBIfam" id="TIGR01874">
    <property type="entry name" value="cas_cas5a"/>
    <property type="match status" value="1"/>
</dbReference>
<comment type="similarity">
    <text evidence="1">Belongs to the CRISPR-associated protein Cas5 family. Subtype I-A/Apern subfamily.</text>
</comment>
<dbReference type="CDD" id="cd09649">
    <property type="entry name" value="Cas5_I-A"/>
    <property type="match status" value="1"/>
</dbReference>
<dbReference type="EMBL" id="DQUG01000131">
    <property type="protein sequence ID" value="HIP75137.1"/>
    <property type="molecule type" value="Genomic_DNA"/>
</dbReference>
<dbReference type="EMBL" id="DQUR01000085">
    <property type="protein sequence ID" value="HIP88826.1"/>
    <property type="molecule type" value="Genomic_DNA"/>
</dbReference>
<evidence type="ECO:0000256" key="1">
    <source>
        <dbReference type="ARBA" id="ARBA00010891"/>
    </source>
</evidence>
<sequence>MEALVARLRFPFYSIAKRSYQIRPSHLLPSPSALKGALAKGIILLREDKGEKMDEIAEKTLKELNSKLLYVGAKPYKSIVVKSPILLKRLRTLESSSGPEKSDAMRREYTFSREILAIYVFRELTEEEKTLYLKATYLIDQLGDTESLGSVVEAQWVEVKKGTYPLNTYLPLSKIRISVSGIIDAMLESPSFTKEEKEVPYVLPLSEREYKRTIYYEEKPIQGISSNHYLEVFGEVVGLWI</sequence>
<dbReference type="NCBIfam" id="TIGR02593">
    <property type="entry name" value="CRISPR_cas5"/>
    <property type="match status" value="1"/>
</dbReference>
<dbReference type="InterPro" id="IPR013422">
    <property type="entry name" value="CRISPR-assoc_prot_Cas5_N"/>
</dbReference>
<organism evidence="5 6">
    <name type="scientific">Thermococcus paralvinellae</name>
    <dbReference type="NCBI Taxonomy" id="582419"/>
    <lineage>
        <taxon>Archaea</taxon>
        <taxon>Methanobacteriati</taxon>
        <taxon>Methanobacteriota</taxon>
        <taxon>Thermococci</taxon>
        <taxon>Thermococcales</taxon>
        <taxon>Thermococcaceae</taxon>
        <taxon>Thermococcus</taxon>
    </lineage>
</organism>
<comment type="function">
    <text evidence="3">CRISPR (clustered regularly interspaced short palindromic repeat) is an adaptive immune system that provides protection against mobile genetic elements (viruses, transposable elements and conjugative plasmids). CRISPR clusters contain spacers, sequences complementary to antecedent mobile elements, and target invading nucleic acids. CRISPR clusters are transcribed and processed into CRISPR RNA (crRNA).</text>
</comment>
<keyword evidence="2" id="KW-0051">Antiviral defense</keyword>
<comment type="caution">
    <text evidence="5">The sequence shown here is derived from an EMBL/GenBank/DDBJ whole genome shotgun (WGS) entry which is preliminary data.</text>
</comment>
<dbReference type="Proteomes" id="UP000649326">
    <property type="component" value="Unassembled WGS sequence"/>
</dbReference>
<evidence type="ECO:0000256" key="3">
    <source>
        <dbReference type="ARBA" id="ARBA00025626"/>
    </source>
</evidence>
<gene>
    <name evidence="5" type="primary">cas5a</name>
    <name evidence="4" type="ORF">EYH13_03135</name>
    <name evidence="5" type="ORF">EYH24_02450</name>
</gene>
<accession>A0A832ZG65</accession>
<dbReference type="InterPro" id="IPR053725">
    <property type="entry name" value="CRISPR_Cas5_sf"/>
</dbReference>
<evidence type="ECO:0000313" key="6">
    <source>
        <dbReference type="Proteomes" id="UP000653692"/>
    </source>
</evidence>
<dbReference type="Gene3D" id="3.30.70.3120">
    <property type="match status" value="1"/>
</dbReference>
<name>A0A832ZG65_9EURY</name>
<dbReference type="InterPro" id="IPR010153">
    <property type="entry name" value="CRISPR-assoc_prot_Cas5a-typ"/>
</dbReference>